<dbReference type="Proteomes" id="UP000614047">
    <property type="component" value="Unassembled WGS sequence"/>
</dbReference>
<name>A0A931DT69_9ACTN</name>
<keyword evidence="2" id="KW-1185">Reference proteome</keyword>
<proteinExistence type="predicted"/>
<dbReference type="AlphaFoldDB" id="A0A931DT69"/>
<dbReference type="RefSeq" id="WP_307829331.1">
    <property type="nucleotide sequence ID" value="NZ_BAABES010000003.1"/>
</dbReference>
<gene>
    <name evidence="1" type="ORF">IW256_007590</name>
</gene>
<reference evidence="1" key="1">
    <citation type="submission" date="2020-11" db="EMBL/GenBank/DDBJ databases">
        <title>Sequencing the genomes of 1000 actinobacteria strains.</title>
        <authorList>
            <person name="Klenk H.-P."/>
        </authorList>
    </citation>
    <scope>NUCLEOTIDE SEQUENCE</scope>
    <source>
        <strain evidence="1">DSM 43175</strain>
    </source>
</reference>
<evidence type="ECO:0000313" key="2">
    <source>
        <dbReference type="Proteomes" id="UP000614047"/>
    </source>
</evidence>
<evidence type="ECO:0000313" key="1">
    <source>
        <dbReference type="EMBL" id="MBG6093477.1"/>
    </source>
</evidence>
<protein>
    <submittedName>
        <fullName evidence="1">Uncharacterized protein</fullName>
    </submittedName>
</protein>
<comment type="caution">
    <text evidence="1">The sequence shown here is derived from an EMBL/GenBank/DDBJ whole genome shotgun (WGS) entry which is preliminary data.</text>
</comment>
<accession>A0A931DT69</accession>
<dbReference type="EMBL" id="JADOUA010000001">
    <property type="protein sequence ID" value="MBG6093477.1"/>
    <property type="molecule type" value="Genomic_DNA"/>
</dbReference>
<sequence length="129" mass="13982">MRILVAGLTGLLVAGVVTAIAVVWLTGSKELRYPTQAALRGALGARATDELRQRGITLTQALICKDMPGWTKEKMRAHCLGMTAAKKNVLVIGTGEDKTREHHFTILVDGRPVVENARCLGSDCRTQQD</sequence>
<organism evidence="1 2">
    <name type="scientific">Actinomadura viridis</name>
    <dbReference type="NCBI Taxonomy" id="58110"/>
    <lineage>
        <taxon>Bacteria</taxon>
        <taxon>Bacillati</taxon>
        <taxon>Actinomycetota</taxon>
        <taxon>Actinomycetes</taxon>
        <taxon>Streptosporangiales</taxon>
        <taxon>Thermomonosporaceae</taxon>
        <taxon>Actinomadura</taxon>
    </lineage>
</organism>